<keyword evidence="2 6" id="KW-0808">Transferase</keyword>
<dbReference type="SUPFAM" id="SSF52374">
    <property type="entry name" value="Nucleotidylyl transferase"/>
    <property type="match status" value="1"/>
</dbReference>
<dbReference type="NCBIfam" id="TIGR00125">
    <property type="entry name" value="cyt_tran_rel"/>
    <property type="match status" value="1"/>
</dbReference>
<dbReference type="PANTHER" id="PTHR43369:SF2">
    <property type="entry name" value="PHOSPHORIBOSYLGLYCINAMIDE FORMYLTRANSFERASE"/>
    <property type="match status" value="1"/>
</dbReference>
<dbReference type="InterPro" id="IPR001555">
    <property type="entry name" value="GART_AS"/>
</dbReference>
<dbReference type="PANTHER" id="PTHR43369">
    <property type="entry name" value="PHOSPHORIBOSYLGLYCINAMIDE FORMYLTRANSFERASE"/>
    <property type="match status" value="1"/>
</dbReference>
<dbReference type="InterPro" id="IPR004821">
    <property type="entry name" value="Cyt_trans-like"/>
</dbReference>
<proteinExistence type="inferred from homology"/>
<dbReference type="GO" id="GO:0006189">
    <property type="term" value="P:'de novo' IMP biosynthetic process"/>
    <property type="evidence" value="ECO:0007669"/>
    <property type="project" value="UniProtKB-UniRule"/>
</dbReference>
<dbReference type="EMBL" id="QNRR01000003">
    <property type="protein sequence ID" value="RBP45391.1"/>
    <property type="molecule type" value="Genomic_DNA"/>
</dbReference>
<dbReference type="RefSeq" id="WP_245958151.1">
    <property type="nucleotide sequence ID" value="NZ_QNRR01000003.1"/>
</dbReference>
<dbReference type="InterPro" id="IPR002376">
    <property type="entry name" value="Formyl_transf_N"/>
</dbReference>
<dbReference type="CDD" id="cd08645">
    <property type="entry name" value="FMT_core_GART"/>
    <property type="match status" value="1"/>
</dbReference>
<keyword evidence="3 6" id="KW-0658">Purine biosynthesis</keyword>
<dbReference type="EC" id="2.1.2.2" evidence="6"/>
<dbReference type="Pfam" id="PF00551">
    <property type="entry name" value="Formyl_trans_N"/>
    <property type="match status" value="1"/>
</dbReference>
<comment type="function">
    <text evidence="6">Catalyzes the transfer of a formyl group from 10-formyltetrahydrofolate to 5-phospho-ribosyl-glycinamide (GAR), producing 5-phospho-ribosyl-N-formylglycinamide (FGAR) and tetrahydrofolate.</text>
</comment>
<feature type="binding site" evidence="6">
    <location>
        <position position="354"/>
    </location>
    <ligand>
        <name>(6R)-10-formyltetrahydrofolate</name>
        <dbReference type="ChEBI" id="CHEBI:195366"/>
    </ligand>
</feature>
<dbReference type="Pfam" id="PF01467">
    <property type="entry name" value="CTP_transf_like"/>
    <property type="match status" value="1"/>
</dbReference>
<comment type="caution">
    <text evidence="6">Lacks conserved residue(s) required for the propagation of feature annotation.</text>
</comment>
<feature type="domain" description="Cytidyltransferase-like" evidence="9">
    <location>
        <begin position="29"/>
        <end position="124"/>
    </location>
</feature>
<evidence type="ECO:0000256" key="6">
    <source>
        <dbReference type="HAMAP-Rule" id="MF_01930"/>
    </source>
</evidence>
<dbReference type="InterPro" id="IPR014729">
    <property type="entry name" value="Rossmann-like_a/b/a_fold"/>
</dbReference>
<dbReference type="GO" id="GO:0005829">
    <property type="term" value="C:cytosol"/>
    <property type="evidence" value="ECO:0007669"/>
    <property type="project" value="TreeGrafter"/>
</dbReference>
<dbReference type="SUPFAM" id="SSF53328">
    <property type="entry name" value="Formyltransferase"/>
    <property type="match status" value="1"/>
</dbReference>
<dbReference type="Gene3D" id="3.40.50.170">
    <property type="entry name" value="Formyl transferase, N-terminal domain"/>
    <property type="match status" value="1"/>
</dbReference>
<feature type="domain" description="Formyl transferase N-terminal" evidence="8">
    <location>
        <begin position="293"/>
        <end position="474"/>
    </location>
</feature>
<dbReference type="InterPro" id="IPR036477">
    <property type="entry name" value="Formyl_transf_N_sf"/>
</dbReference>
<name>A0A366HPW4_9BACT</name>
<accession>A0A366HPW4</accession>
<dbReference type="Proteomes" id="UP000253426">
    <property type="component" value="Unassembled WGS sequence"/>
</dbReference>
<gene>
    <name evidence="6" type="primary">purN</name>
    <name evidence="10" type="ORF">DES53_103390</name>
</gene>
<dbReference type="NCBIfam" id="TIGR00639">
    <property type="entry name" value="PurN"/>
    <property type="match status" value="1"/>
</dbReference>
<evidence type="ECO:0000256" key="1">
    <source>
        <dbReference type="ARBA" id="ARBA00005054"/>
    </source>
</evidence>
<evidence type="ECO:0000256" key="2">
    <source>
        <dbReference type="ARBA" id="ARBA00022679"/>
    </source>
</evidence>
<protein>
    <recommendedName>
        <fullName evidence="6">Phosphoribosylglycinamide formyltransferase</fullName>
        <ecNumber evidence="6">2.1.2.2</ecNumber>
    </recommendedName>
    <alternativeName>
        <fullName evidence="6">5'-phosphoribosylglycinamide transformylase</fullName>
    </alternativeName>
    <alternativeName>
        <fullName evidence="6">GAR transformylase</fullName>
        <shortName evidence="6">GART</shortName>
    </alternativeName>
</protein>
<feature type="binding site" evidence="6">
    <location>
        <begin position="302"/>
        <end position="304"/>
    </location>
    <ligand>
        <name>N(1)-(5-phospho-beta-D-ribosyl)glycinamide</name>
        <dbReference type="ChEBI" id="CHEBI:143788"/>
    </ligand>
</feature>
<dbReference type="HAMAP" id="MF_01930">
    <property type="entry name" value="PurN"/>
    <property type="match status" value="1"/>
</dbReference>
<feature type="site" description="Raises pKa of active site His" evidence="6">
    <location>
        <position position="437"/>
    </location>
</feature>
<evidence type="ECO:0000313" key="10">
    <source>
        <dbReference type="EMBL" id="RBP45391.1"/>
    </source>
</evidence>
<sequence length="485" mass="52002">MSQDSWITTAEAVRDFRDQLDAEGRKLVFTNGCFDLLHAGHVRYLRQARALGDGLVVALNSDASVRALKGEARPINHQEDRAEILMALQSVNGVVIFDDPRVTKLIEIIRPHVYAKGGDYTLETLDAGEREALIKAGSTICLLPLVPGRSTTNTIGRMRAGEDAPVPAPPKNTPPVAAAADDAPVPVSVPLPAAASVPAPELEPTAPEPAAAAVAVLQEPGKVVTQSIPLPLSEIRKTNTQSIPPVEPRKPATVTQGIPRVITTTIAPREETLSIQSRATGAVPLSPRVLPLRIGVLGSGQGTNFEAIQRAIDDGRLNAEIAVVISDVEGSRLLAKARESGLSRVFVDPGPNARVLPIEAQEEIYEQLKAHEVQVVVLTGFMRVIKDPLLSGYKDRIVNIHPSLLPKFKGKAAWVQALEEGEVETGCTVHLVNAEVDGGRVLAQAKVPIHIGDTADDVFYRIQAEEHLLLPEVLNNWRESGLPVG</sequence>
<comment type="catalytic activity">
    <reaction evidence="5 6">
        <text>N(1)-(5-phospho-beta-D-ribosyl)glycinamide + (6R)-10-formyltetrahydrofolate = N(2)-formyl-N(1)-(5-phospho-beta-D-ribosyl)glycinamide + (6S)-5,6,7,8-tetrahydrofolate + H(+)</text>
        <dbReference type="Rhea" id="RHEA:15053"/>
        <dbReference type="ChEBI" id="CHEBI:15378"/>
        <dbReference type="ChEBI" id="CHEBI:57453"/>
        <dbReference type="ChEBI" id="CHEBI:143788"/>
        <dbReference type="ChEBI" id="CHEBI:147286"/>
        <dbReference type="ChEBI" id="CHEBI:195366"/>
        <dbReference type="EC" id="2.1.2.2"/>
    </reaction>
</comment>
<dbReference type="GO" id="GO:0004644">
    <property type="term" value="F:phosphoribosylglycinamide formyltransferase activity"/>
    <property type="evidence" value="ECO:0007669"/>
    <property type="project" value="UniProtKB-UniRule"/>
</dbReference>
<evidence type="ECO:0000259" key="9">
    <source>
        <dbReference type="Pfam" id="PF01467"/>
    </source>
</evidence>
<dbReference type="Gene3D" id="3.40.50.620">
    <property type="entry name" value="HUPs"/>
    <property type="match status" value="1"/>
</dbReference>
<dbReference type="PROSITE" id="PS00373">
    <property type="entry name" value="GART"/>
    <property type="match status" value="1"/>
</dbReference>
<evidence type="ECO:0000313" key="11">
    <source>
        <dbReference type="Proteomes" id="UP000253426"/>
    </source>
</evidence>
<reference evidence="10 11" key="1">
    <citation type="submission" date="2018-06" db="EMBL/GenBank/DDBJ databases">
        <title>Genomic Encyclopedia of Type Strains, Phase IV (KMG-IV): sequencing the most valuable type-strain genomes for metagenomic binning, comparative biology and taxonomic classification.</title>
        <authorList>
            <person name="Goeker M."/>
        </authorList>
    </citation>
    <scope>NUCLEOTIDE SEQUENCE [LARGE SCALE GENOMIC DNA]</scope>
    <source>
        <strain evidence="10 11">DSM 25532</strain>
    </source>
</reference>
<evidence type="ECO:0000256" key="7">
    <source>
        <dbReference type="SAM" id="MobiDB-lite"/>
    </source>
</evidence>
<feature type="region of interest" description="Disordered" evidence="7">
    <location>
        <begin position="159"/>
        <end position="181"/>
    </location>
</feature>
<evidence type="ECO:0000256" key="5">
    <source>
        <dbReference type="ARBA" id="ARBA00047664"/>
    </source>
</evidence>
<evidence type="ECO:0000256" key="3">
    <source>
        <dbReference type="ARBA" id="ARBA00022755"/>
    </source>
</evidence>
<feature type="active site" description="Proton donor" evidence="6">
    <location>
        <position position="401"/>
    </location>
</feature>
<comment type="similarity">
    <text evidence="4 6">Belongs to the GART family.</text>
</comment>
<evidence type="ECO:0000256" key="4">
    <source>
        <dbReference type="ARBA" id="ARBA00038440"/>
    </source>
</evidence>
<comment type="pathway">
    <text evidence="1 6">Purine metabolism; IMP biosynthesis via de novo pathway; N(2)-formyl-N(1)-(5-phospho-D-ribosyl)glycinamide from N(1)-(5-phospho-D-ribosyl)glycinamide (10-formyl THF route): step 1/1.</text>
</comment>
<comment type="caution">
    <text evidence="10">The sequence shown here is derived from an EMBL/GenBank/DDBJ whole genome shotgun (WGS) entry which is preliminary data.</text>
</comment>
<dbReference type="UniPathway" id="UPA00074">
    <property type="reaction ID" value="UER00126"/>
</dbReference>
<dbReference type="AlphaFoldDB" id="A0A366HPW4"/>
<feature type="binding site" evidence="6">
    <location>
        <position position="399"/>
    </location>
    <ligand>
        <name>(6R)-10-formyltetrahydrofolate</name>
        <dbReference type="ChEBI" id="CHEBI:195366"/>
    </ligand>
</feature>
<dbReference type="InterPro" id="IPR004607">
    <property type="entry name" value="GART"/>
</dbReference>
<keyword evidence="11" id="KW-1185">Reference proteome</keyword>
<organism evidence="10 11">
    <name type="scientific">Roseimicrobium gellanilyticum</name>
    <dbReference type="NCBI Taxonomy" id="748857"/>
    <lineage>
        <taxon>Bacteria</taxon>
        <taxon>Pseudomonadati</taxon>
        <taxon>Verrucomicrobiota</taxon>
        <taxon>Verrucomicrobiia</taxon>
        <taxon>Verrucomicrobiales</taxon>
        <taxon>Verrucomicrobiaceae</taxon>
        <taxon>Roseimicrobium</taxon>
    </lineage>
</organism>
<evidence type="ECO:0000259" key="8">
    <source>
        <dbReference type="Pfam" id="PF00551"/>
    </source>
</evidence>